<dbReference type="AlphaFoldDB" id="A0A248LKM7"/>
<protein>
    <submittedName>
        <fullName evidence="3">CpaD family pilus assembly protein</fullName>
    </submittedName>
</protein>
<reference evidence="2" key="3">
    <citation type="submission" date="2017-06" db="EMBL/GenBank/DDBJ databases">
        <authorList>
            <person name="Kim H.J."/>
            <person name="Triplett B.A."/>
        </authorList>
    </citation>
    <scope>NUCLEOTIDE SEQUENCE</scope>
    <source>
        <strain evidence="2">HLGZ1</strain>
    </source>
</reference>
<evidence type="ECO:0000313" key="5">
    <source>
        <dbReference type="Proteomes" id="UP001200247"/>
    </source>
</evidence>
<dbReference type="InterPro" id="IPR019027">
    <property type="entry name" value="Pilus_biogenesis_CpaD-related"/>
</dbReference>
<proteinExistence type="predicted"/>
<dbReference type="EMBL" id="CP022115">
    <property type="protein sequence ID" value="ASJ25069.1"/>
    <property type="molecule type" value="Genomic_DNA"/>
</dbReference>
<dbReference type="RefSeq" id="WP_172622966.1">
    <property type="nucleotide sequence ID" value="NZ_CP022115.1"/>
</dbReference>
<organism evidence="2 4">
    <name type="scientific">Laribacter hongkongensis</name>
    <dbReference type="NCBI Taxonomy" id="168471"/>
    <lineage>
        <taxon>Bacteria</taxon>
        <taxon>Pseudomonadati</taxon>
        <taxon>Pseudomonadota</taxon>
        <taxon>Betaproteobacteria</taxon>
        <taxon>Neisseriales</taxon>
        <taxon>Aquaspirillaceae</taxon>
        <taxon>Laribacter</taxon>
    </lineage>
</organism>
<feature type="chain" id="PRO_5044379183" evidence="1">
    <location>
        <begin position="26"/>
        <end position="134"/>
    </location>
</feature>
<evidence type="ECO:0000313" key="4">
    <source>
        <dbReference type="Proteomes" id="UP000197424"/>
    </source>
</evidence>
<dbReference type="Proteomes" id="UP001200247">
    <property type="component" value="Unassembled WGS sequence"/>
</dbReference>
<dbReference type="Pfam" id="PF09476">
    <property type="entry name" value="Pilus_CpaD"/>
    <property type="match status" value="1"/>
</dbReference>
<feature type="signal peptide" evidence="1">
    <location>
        <begin position="1"/>
        <end position="25"/>
    </location>
</feature>
<gene>
    <name evidence="3" type="ORF">LH440_02130</name>
    <name evidence="2" type="ORF">LHGZ1_2238</name>
</gene>
<evidence type="ECO:0000313" key="2">
    <source>
        <dbReference type="EMBL" id="ASJ25069.1"/>
    </source>
</evidence>
<reference evidence="3 5" key="4">
    <citation type="submission" date="2021-10" db="EMBL/GenBank/DDBJ databases">
        <title>Whole-genome sequencing analysis of Laribacter hongkongensis: virulence gene profiles, carbohydrate-active enzyme prediction, and antimicrobial resistance characterization.</title>
        <authorList>
            <person name="Yuan P."/>
            <person name="Zhan Y."/>
            <person name="Chen D."/>
        </authorList>
    </citation>
    <scope>NUCLEOTIDE SEQUENCE [LARGE SCALE GENOMIC DNA]</scope>
    <source>
        <strain evidence="3 5">W67</strain>
    </source>
</reference>
<evidence type="ECO:0000313" key="3">
    <source>
        <dbReference type="EMBL" id="MCG9024717.1"/>
    </source>
</evidence>
<reference evidence="2" key="1">
    <citation type="journal article" date="2017" name="J. Antimicrob. Chemother.">
        <title>Emergence and genomic analysis of MDR Laribacter hongkongensis strain HLGZ1 from Guangzhou, China.</title>
        <authorList>
            <person name="Wu H.K."/>
            <person name="Chen J.H."/>
            <person name="Yang L."/>
            <person name="Li A.R."/>
            <person name="Su D.H."/>
            <person name="Lin Y.P."/>
            <person name="Chen D.Q."/>
        </authorList>
    </citation>
    <scope>NUCLEOTIDE SEQUENCE</scope>
    <source>
        <strain evidence="2">HLGZ1</strain>
    </source>
</reference>
<keyword evidence="1" id="KW-0732">Signal</keyword>
<dbReference type="Proteomes" id="UP000197424">
    <property type="component" value="Chromosome"/>
</dbReference>
<accession>A0A248LKM7</accession>
<evidence type="ECO:0000256" key="1">
    <source>
        <dbReference type="SAM" id="SignalP"/>
    </source>
</evidence>
<reference evidence="4" key="2">
    <citation type="submission" date="2017-06" db="EMBL/GenBank/DDBJ databases">
        <title>Whole genome sequence of Laribacter hongkongensis LHGZ1.</title>
        <authorList>
            <person name="Chen D."/>
            <person name="Wu H."/>
            <person name="Chen J."/>
        </authorList>
    </citation>
    <scope>NUCLEOTIDE SEQUENCE [LARGE SCALE GENOMIC DNA]</scope>
    <source>
        <strain evidence="4">LHGZ1</strain>
    </source>
</reference>
<sequence length="134" mass="14258">MPTFRIVLPLLSLPFLGACMPHSVARMPDASIISINAQGRPEVADCLPLAEPSHMLNAFPFQWRPAVAFGCATQHNLAEMIADPDDLKRGQTYAGQDASTADSAVQRYLEGKTIRLKNTSSTESLSSGTGGGGQ</sequence>
<dbReference type="EMBL" id="JAJAXM010000003">
    <property type="protein sequence ID" value="MCG9024717.1"/>
    <property type="molecule type" value="Genomic_DNA"/>
</dbReference>
<dbReference type="PROSITE" id="PS51257">
    <property type="entry name" value="PROKAR_LIPOPROTEIN"/>
    <property type="match status" value="1"/>
</dbReference>
<name>A0A248LKM7_9NEIS</name>